<keyword evidence="5" id="KW-1185">Reference proteome</keyword>
<comment type="caution">
    <text evidence="3">The sequence shown here is derived from an EMBL/GenBank/DDBJ whole genome shotgun (WGS) entry which is preliminary data.</text>
</comment>
<dbReference type="OrthoDB" id="10256467at2759"/>
<proteinExistence type="predicted"/>
<reference evidence="3" key="1">
    <citation type="submission" date="2021-02" db="EMBL/GenBank/DDBJ databases">
        <authorList>
            <person name="Nowell W R."/>
        </authorList>
    </citation>
    <scope>NUCLEOTIDE SEQUENCE</scope>
</reference>
<dbReference type="PANTHER" id="PTHR34251:SF1">
    <property type="entry name" value="LEUCINE, GLUTAMATE AND LYSINE RICH 1"/>
    <property type="match status" value="1"/>
</dbReference>
<sequence>MVSRPGSHLVRGPDTNASLMEQFERYTPRFPLPDEIQNMNRNETVCQFCGVSYLIHNEIKALEAKCQKLETELAYYAGITSREQALEQTIQNQRLKNNELEILLAVKDQHQRDNTIAELKNVRIESQQSNNRLNNDLELAKNEINVRQDKINHLKKVLYKTDQEKQELFLSLTKQQTSYATLEKHCTEKDEIKRNLDLICEQYQQQFKEEKELRTKIETELAMTRTKLVQLSTECEQLNTTKRSLENDIETVRTKFQHLDTNMKHKLEDTAKARDAILERTREEYEKLLHKYNSLEELNRELIDNNSELNTLRKELEYLHNENIENKKQKETITIAHELELNKIHNSYHSKLKKAEQWPDRLQIELNREREQHCAQMKDLETSLKEGFKAELDIEKQKYIGLLKKYENDNGNFTQKLKHELISTEKVTIEQRQHYENEIEQLKNDKITLKNELDTLRKVLKELHEQANHRELNKENNTNNLKLKEDLLQKETNLFNTQSQLAEMKRDLEQAREEVITLQETVHKECTEREELKDALISAREQLLTLKKNGVLNGNVSHGSRALHSPPLAYRDIERRVSGPIPNPTNVIRTRNSTSSGNGTGTFIRSEPTLTREGSSDSVARPLSSQGQYRLRTLPPINNQVTNPMPAQRNRRVSENKSSNNKETLLENQRRIARFIRHIK</sequence>
<feature type="coiled-coil region" evidence="1">
    <location>
        <begin position="83"/>
        <end position="150"/>
    </location>
</feature>
<dbReference type="AlphaFoldDB" id="A0A813XR38"/>
<feature type="region of interest" description="Disordered" evidence="2">
    <location>
        <begin position="576"/>
        <end position="624"/>
    </location>
</feature>
<feature type="compositionally biased region" description="Polar residues" evidence="2">
    <location>
        <begin position="584"/>
        <end position="624"/>
    </location>
</feature>
<feature type="coiled-coil region" evidence="1">
    <location>
        <begin position="389"/>
        <end position="466"/>
    </location>
</feature>
<feature type="region of interest" description="Disordered" evidence="2">
    <location>
        <begin position="636"/>
        <end position="666"/>
    </location>
</feature>
<dbReference type="Proteomes" id="UP000681722">
    <property type="component" value="Unassembled WGS sequence"/>
</dbReference>
<feature type="coiled-coil region" evidence="1">
    <location>
        <begin position="200"/>
        <end position="315"/>
    </location>
</feature>
<dbReference type="PANTHER" id="PTHR34251">
    <property type="entry name" value="LEUCINE-, GLUTAMATE- AND LYSINE-RICH PROTEIN 1"/>
    <property type="match status" value="1"/>
</dbReference>
<evidence type="ECO:0000313" key="3">
    <source>
        <dbReference type="EMBL" id="CAF0870557.1"/>
    </source>
</evidence>
<dbReference type="EMBL" id="CAJOBC010001133">
    <property type="protein sequence ID" value="CAF3657948.1"/>
    <property type="molecule type" value="Genomic_DNA"/>
</dbReference>
<accession>A0A813XR38</accession>
<evidence type="ECO:0000313" key="4">
    <source>
        <dbReference type="EMBL" id="CAF3657948.1"/>
    </source>
</evidence>
<name>A0A813XR38_9BILA</name>
<feature type="compositionally biased region" description="Polar residues" evidence="2">
    <location>
        <begin position="636"/>
        <end position="645"/>
    </location>
</feature>
<dbReference type="InterPro" id="IPR038799">
    <property type="entry name" value="LEKR1"/>
</dbReference>
<keyword evidence="1" id="KW-0175">Coiled coil</keyword>
<evidence type="ECO:0000256" key="2">
    <source>
        <dbReference type="SAM" id="MobiDB-lite"/>
    </source>
</evidence>
<evidence type="ECO:0000256" key="1">
    <source>
        <dbReference type="SAM" id="Coils"/>
    </source>
</evidence>
<protein>
    <submittedName>
        <fullName evidence="3">Uncharacterized protein</fullName>
    </submittedName>
</protein>
<feature type="coiled-coil region" evidence="1">
    <location>
        <begin position="494"/>
        <end position="549"/>
    </location>
</feature>
<evidence type="ECO:0000313" key="5">
    <source>
        <dbReference type="Proteomes" id="UP000663829"/>
    </source>
</evidence>
<gene>
    <name evidence="3" type="ORF">GPM918_LOCUS7076</name>
    <name evidence="4" type="ORF">SRO942_LOCUS7079</name>
</gene>
<dbReference type="Proteomes" id="UP000663829">
    <property type="component" value="Unassembled WGS sequence"/>
</dbReference>
<dbReference type="EMBL" id="CAJNOQ010001132">
    <property type="protein sequence ID" value="CAF0870557.1"/>
    <property type="molecule type" value="Genomic_DNA"/>
</dbReference>
<organism evidence="3 5">
    <name type="scientific">Didymodactylos carnosus</name>
    <dbReference type="NCBI Taxonomy" id="1234261"/>
    <lineage>
        <taxon>Eukaryota</taxon>
        <taxon>Metazoa</taxon>
        <taxon>Spiralia</taxon>
        <taxon>Gnathifera</taxon>
        <taxon>Rotifera</taxon>
        <taxon>Eurotatoria</taxon>
        <taxon>Bdelloidea</taxon>
        <taxon>Philodinida</taxon>
        <taxon>Philodinidae</taxon>
        <taxon>Didymodactylos</taxon>
    </lineage>
</organism>